<evidence type="ECO:0000256" key="2">
    <source>
        <dbReference type="ARBA" id="ARBA00022573"/>
    </source>
</evidence>
<organism evidence="7 8">
    <name type="scientific">Gloeobacter kilaueensis (strain ATCC BAA-2537 / CCAP 1431/1 / ULC 316 / JS1)</name>
    <dbReference type="NCBI Taxonomy" id="1183438"/>
    <lineage>
        <taxon>Bacteria</taxon>
        <taxon>Bacillati</taxon>
        <taxon>Cyanobacteriota</taxon>
        <taxon>Cyanophyceae</taxon>
        <taxon>Gloeobacterales</taxon>
        <taxon>Gloeobacteraceae</taxon>
        <taxon>Gloeobacter</taxon>
    </lineage>
</organism>
<dbReference type="KEGG" id="glj:GKIL_3459"/>
<evidence type="ECO:0000313" key="7">
    <source>
        <dbReference type="EMBL" id="AGY59705.1"/>
    </source>
</evidence>
<gene>
    <name evidence="7" type="primary">cbiT</name>
    <name evidence="7" type="ORF">GKIL_3459</name>
</gene>
<protein>
    <submittedName>
        <fullName evidence="7">Precorrin-6B methylase</fullName>
        <ecNumber evidence="7">2.1.1.196</ecNumber>
    </submittedName>
</protein>
<evidence type="ECO:0000256" key="3">
    <source>
        <dbReference type="ARBA" id="ARBA00022603"/>
    </source>
</evidence>
<accession>U5QPT3</accession>
<dbReference type="EC" id="2.1.1.196" evidence="7"/>
<reference evidence="7 8" key="1">
    <citation type="journal article" date="2013" name="PLoS ONE">
        <title>Cultivation and Complete Genome Sequencing of Gloeobacter kilaueensis sp. nov., from a Lava Cave in Kilauea Caldera, Hawai'i.</title>
        <authorList>
            <person name="Saw J.H."/>
            <person name="Schatz M."/>
            <person name="Brown M.V."/>
            <person name="Kunkel D.D."/>
            <person name="Foster J.S."/>
            <person name="Shick H."/>
            <person name="Christensen S."/>
            <person name="Hou S."/>
            <person name="Wan X."/>
            <person name="Donachie S.P."/>
        </authorList>
    </citation>
    <scope>NUCLEOTIDE SEQUENCE [LARGE SCALE GENOMIC DNA]</scope>
    <source>
        <strain evidence="8">JS</strain>
    </source>
</reference>
<evidence type="ECO:0000256" key="5">
    <source>
        <dbReference type="ARBA" id="ARBA00022691"/>
    </source>
</evidence>
<dbReference type="GO" id="GO:0008276">
    <property type="term" value="F:protein methyltransferase activity"/>
    <property type="evidence" value="ECO:0007669"/>
    <property type="project" value="InterPro"/>
</dbReference>
<dbReference type="Pfam" id="PF01135">
    <property type="entry name" value="PCMT"/>
    <property type="match status" value="1"/>
</dbReference>
<keyword evidence="8" id="KW-1185">Reference proteome</keyword>
<evidence type="ECO:0000256" key="4">
    <source>
        <dbReference type="ARBA" id="ARBA00022679"/>
    </source>
</evidence>
<dbReference type="Gene3D" id="3.40.50.150">
    <property type="entry name" value="Vaccinia Virus protein VP39"/>
    <property type="match status" value="1"/>
</dbReference>
<dbReference type="AlphaFoldDB" id="U5QPT3"/>
<comment type="pathway">
    <text evidence="1">Cofactor biosynthesis; adenosylcobalamin biosynthesis.</text>
</comment>
<evidence type="ECO:0000313" key="8">
    <source>
        <dbReference type="Proteomes" id="UP000017396"/>
    </source>
</evidence>
<keyword evidence="3 7" id="KW-0489">Methyltransferase</keyword>
<sequence length="222" mass="23930">MPSKEQVASVRLVGDPPSKNQLASSDSLWPYSTPGLPDELFERIPGIPLSPREVRVLMLSQLRLHCGAVLWDIGAGTGTIAVEAALLCPSAPIVAIERDEEVAELIERNCHKFAITSVEVRRGSAPECLNALVEDPDRVCIEGGQSLPAVLAAVWSRLRPGGRVVAVTSTLEGLYQITEGFAQLQARQVEVVQAAICRLERRGAQQAFVALDPTFVLSGEKL</sequence>
<proteinExistence type="predicted"/>
<dbReference type="NCBIfam" id="NF005640">
    <property type="entry name" value="PRK07402.1"/>
    <property type="match status" value="1"/>
</dbReference>
<evidence type="ECO:0000256" key="6">
    <source>
        <dbReference type="SAM" id="MobiDB-lite"/>
    </source>
</evidence>
<dbReference type="eggNOG" id="COG2242">
    <property type="taxonomic scope" value="Bacteria"/>
</dbReference>
<dbReference type="SUPFAM" id="SSF53335">
    <property type="entry name" value="S-adenosyl-L-methionine-dependent methyltransferases"/>
    <property type="match status" value="1"/>
</dbReference>
<dbReference type="PANTHER" id="PTHR43182:SF1">
    <property type="entry name" value="COBALT-PRECORRIN-7 C(5)-METHYLTRANSFERASE"/>
    <property type="match status" value="1"/>
</dbReference>
<dbReference type="InterPro" id="IPR029063">
    <property type="entry name" value="SAM-dependent_MTases_sf"/>
</dbReference>
<dbReference type="CDD" id="cd02440">
    <property type="entry name" value="AdoMet_MTases"/>
    <property type="match status" value="1"/>
</dbReference>
<dbReference type="HOGENOM" id="CLU_094143_0_0_3"/>
<dbReference type="GO" id="GO:0032259">
    <property type="term" value="P:methylation"/>
    <property type="evidence" value="ECO:0007669"/>
    <property type="project" value="UniProtKB-KW"/>
</dbReference>
<dbReference type="STRING" id="1183438.GKIL_3459"/>
<dbReference type="InterPro" id="IPR050714">
    <property type="entry name" value="Cobalamin_biosynth_MTase"/>
</dbReference>
<evidence type="ECO:0000256" key="1">
    <source>
        <dbReference type="ARBA" id="ARBA00004953"/>
    </source>
</evidence>
<dbReference type="PANTHER" id="PTHR43182">
    <property type="entry name" value="COBALT-PRECORRIN-6B C(15)-METHYLTRANSFERASE (DECARBOXYLATING)"/>
    <property type="match status" value="1"/>
</dbReference>
<keyword evidence="4 7" id="KW-0808">Transferase</keyword>
<dbReference type="UniPathway" id="UPA00148"/>
<feature type="region of interest" description="Disordered" evidence="6">
    <location>
        <begin position="1"/>
        <end position="26"/>
    </location>
</feature>
<keyword evidence="2" id="KW-0169">Cobalamin biosynthesis</keyword>
<name>U5QPT3_GLOK1</name>
<dbReference type="NCBIfam" id="TIGR02469">
    <property type="entry name" value="CbiT"/>
    <property type="match status" value="1"/>
</dbReference>
<dbReference type="Proteomes" id="UP000017396">
    <property type="component" value="Chromosome"/>
</dbReference>
<dbReference type="EMBL" id="CP003587">
    <property type="protein sequence ID" value="AGY59705.1"/>
    <property type="molecule type" value="Genomic_DNA"/>
</dbReference>
<dbReference type="InterPro" id="IPR014008">
    <property type="entry name" value="Cbl_synth_MTase_CbiT"/>
</dbReference>
<keyword evidence="5" id="KW-0949">S-adenosyl-L-methionine</keyword>
<dbReference type="GO" id="GO:0009236">
    <property type="term" value="P:cobalamin biosynthetic process"/>
    <property type="evidence" value="ECO:0007669"/>
    <property type="project" value="UniProtKB-UniPathway"/>
</dbReference>
<dbReference type="PATRIC" id="fig|1183438.3.peg.3398"/>